<feature type="region of interest" description="Disordered" evidence="1">
    <location>
        <begin position="29"/>
        <end position="377"/>
    </location>
</feature>
<feature type="compositionally biased region" description="Polar residues" evidence="1">
    <location>
        <begin position="480"/>
        <end position="505"/>
    </location>
</feature>
<feature type="compositionally biased region" description="Low complexity" evidence="1">
    <location>
        <begin position="225"/>
        <end position="241"/>
    </location>
</feature>
<protein>
    <submittedName>
        <fullName evidence="2">Uncharacterized protein</fullName>
    </submittedName>
</protein>
<gene>
    <name evidence="2" type="ORF">GRF29_69g633541</name>
</gene>
<proteinExistence type="predicted"/>
<reference evidence="2 3" key="1">
    <citation type="submission" date="2021-02" db="EMBL/GenBank/DDBJ databases">
        <title>Genome assembly of Pseudopithomyces chartarum.</title>
        <authorList>
            <person name="Jauregui R."/>
            <person name="Singh J."/>
            <person name="Voisey C."/>
        </authorList>
    </citation>
    <scope>NUCLEOTIDE SEQUENCE [LARGE SCALE GENOMIC DNA]</scope>
    <source>
        <strain evidence="2 3">AGR01</strain>
    </source>
</reference>
<comment type="caution">
    <text evidence="2">The sequence shown here is derived from an EMBL/GenBank/DDBJ whole genome shotgun (WGS) entry which is preliminary data.</text>
</comment>
<feature type="compositionally biased region" description="Polar residues" evidence="1">
    <location>
        <begin position="530"/>
        <end position="539"/>
    </location>
</feature>
<feature type="region of interest" description="Disordered" evidence="1">
    <location>
        <begin position="433"/>
        <end position="467"/>
    </location>
</feature>
<dbReference type="Proteomes" id="UP001280581">
    <property type="component" value="Unassembled WGS sequence"/>
</dbReference>
<feature type="compositionally biased region" description="Low complexity" evidence="1">
    <location>
        <begin position="181"/>
        <end position="193"/>
    </location>
</feature>
<evidence type="ECO:0000313" key="3">
    <source>
        <dbReference type="Proteomes" id="UP001280581"/>
    </source>
</evidence>
<feature type="compositionally biased region" description="Basic and acidic residues" evidence="1">
    <location>
        <begin position="242"/>
        <end position="351"/>
    </location>
</feature>
<evidence type="ECO:0000313" key="2">
    <source>
        <dbReference type="EMBL" id="KAK3209072.1"/>
    </source>
</evidence>
<keyword evidence="3" id="KW-1185">Reference proteome</keyword>
<dbReference type="EMBL" id="WVTA01000006">
    <property type="protein sequence ID" value="KAK3209072.1"/>
    <property type="molecule type" value="Genomic_DNA"/>
</dbReference>
<evidence type="ECO:0000256" key="1">
    <source>
        <dbReference type="SAM" id="MobiDB-lite"/>
    </source>
</evidence>
<feature type="compositionally biased region" description="Polar residues" evidence="1">
    <location>
        <begin position="457"/>
        <end position="467"/>
    </location>
</feature>
<name>A0AAN6LX50_9PLEO</name>
<organism evidence="2 3">
    <name type="scientific">Pseudopithomyces chartarum</name>
    <dbReference type="NCBI Taxonomy" id="1892770"/>
    <lineage>
        <taxon>Eukaryota</taxon>
        <taxon>Fungi</taxon>
        <taxon>Dikarya</taxon>
        <taxon>Ascomycota</taxon>
        <taxon>Pezizomycotina</taxon>
        <taxon>Dothideomycetes</taxon>
        <taxon>Pleosporomycetidae</taxon>
        <taxon>Pleosporales</taxon>
        <taxon>Massarineae</taxon>
        <taxon>Didymosphaeriaceae</taxon>
        <taxon>Pseudopithomyces</taxon>
    </lineage>
</organism>
<dbReference type="AlphaFoldDB" id="A0AAN6LX50"/>
<feature type="compositionally biased region" description="Basic residues" evidence="1">
    <location>
        <begin position="358"/>
        <end position="370"/>
    </location>
</feature>
<accession>A0AAN6LX50</accession>
<feature type="region of interest" description="Disordered" evidence="1">
    <location>
        <begin position="480"/>
        <end position="547"/>
    </location>
</feature>
<sequence>MCRIEEKVYIGSDGRKKTFQDTFDCERARRRNKRCSKPEKRTREYIGTPPIAREDAPSPASDNPPTPSGVGSYVVETRRPSGSGRRPSLKPEIIIQIGNSARKDKDNKYSRKYTSAAYKRSSLGASSTASNELVVESPGSDASYPIRTGLPESTVPHTPPFSQSHGYTARHAVPQIHRHTTSVSSATTSQTPSLYTTSETEPESPLGRSSRDNLGDYSDVVDMYASSSGSNASASRAAAPEITDRAIDRERRRRAKEDEKKRQEEEEEERRLDEQLTRAEEQAKKEVRFAELETGRYELRDQLRKEQRFAESEKQRAEDREQERLRKKEAEKKTQAETEKRATRKPEREKTQPPTRDFHKKQSGGRHSRRNSMTQADIEERNRLLFHEKMQMSLEQEAAEQREAAEIRQQQYATRPQIQPTTSFHAEMPSFHTEDTKLQGNGNKRRGSISVNPIPPNNTGRTNSARRASVVQTIQPVLTPVTTTFPSQQQYNTRPPSSHTQTQPYITREALPSARYSPSQIGNPYGQPPARTSDTSMENNPFAAPSNRPIHPSHPPVPVVHHYPPTAPNATWDTHNMHNALPVYTPGQPAQYAAQGHARAQQATQNMNRAYQVEDEWR</sequence>